<gene>
    <name evidence="1" type="ORF">LCGC14_1615880</name>
</gene>
<dbReference type="EMBL" id="LAZR01013138">
    <property type="protein sequence ID" value="KKM23368.1"/>
    <property type="molecule type" value="Genomic_DNA"/>
</dbReference>
<proteinExistence type="predicted"/>
<comment type="caution">
    <text evidence="1">The sequence shown here is derived from an EMBL/GenBank/DDBJ whole genome shotgun (WGS) entry which is preliminary data.</text>
</comment>
<sequence length="120" mass="12855">MGALSNPGAARNMVYNEVNVYNGAGVVAWTPLYLGAVVGPKLTLVTLKAMSPTNTIAFRTPGDTDQAYITCSAVMRGITLAALGNNLWTQFILWTDAAGALEVYMEDTDNYTIDVIGYIN</sequence>
<name>A0A0F9KME3_9ZZZZ</name>
<reference evidence="1" key="1">
    <citation type="journal article" date="2015" name="Nature">
        <title>Complex archaea that bridge the gap between prokaryotes and eukaryotes.</title>
        <authorList>
            <person name="Spang A."/>
            <person name="Saw J.H."/>
            <person name="Jorgensen S.L."/>
            <person name="Zaremba-Niedzwiedzka K."/>
            <person name="Martijn J."/>
            <person name="Lind A.E."/>
            <person name="van Eijk R."/>
            <person name="Schleper C."/>
            <person name="Guy L."/>
            <person name="Ettema T.J."/>
        </authorList>
    </citation>
    <scope>NUCLEOTIDE SEQUENCE</scope>
</reference>
<protein>
    <submittedName>
        <fullName evidence="1">Uncharacterized protein</fullName>
    </submittedName>
</protein>
<accession>A0A0F9KME3</accession>
<organism evidence="1">
    <name type="scientific">marine sediment metagenome</name>
    <dbReference type="NCBI Taxonomy" id="412755"/>
    <lineage>
        <taxon>unclassified sequences</taxon>
        <taxon>metagenomes</taxon>
        <taxon>ecological metagenomes</taxon>
    </lineage>
</organism>
<dbReference type="AlphaFoldDB" id="A0A0F9KME3"/>
<evidence type="ECO:0000313" key="1">
    <source>
        <dbReference type="EMBL" id="KKM23368.1"/>
    </source>
</evidence>